<dbReference type="GO" id="GO:0003677">
    <property type="term" value="F:DNA binding"/>
    <property type="evidence" value="ECO:0007669"/>
    <property type="project" value="UniProtKB-KW"/>
</dbReference>
<dbReference type="PROSITE" id="PS00463">
    <property type="entry name" value="ZN2_CY6_FUNGAL_1"/>
    <property type="match status" value="1"/>
</dbReference>
<evidence type="ECO:0000256" key="6">
    <source>
        <dbReference type="ARBA" id="ARBA00023242"/>
    </source>
</evidence>
<reference evidence="8 9" key="1">
    <citation type="submission" date="2016-12" db="EMBL/GenBank/DDBJ databases">
        <title>The genomes of Aspergillus section Nigri reveals drivers in fungal speciation.</title>
        <authorList>
            <consortium name="DOE Joint Genome Institute"/>
            <person name="Vesth T.C."/>
            <person name="Nybo J."/>
            <person name="Theobald S."/>
            <person name="Brandl J."/>
            <person name="Frisvad J.C."/>
            <person name="Nielsen K.F."/>
            <person name="Lyhne E.K."/>
            <person name="Kogle M.E."/>
            <person name="Kuo A."/>
            <person name="Riley R."/>
            <person name="Clum A."/>
            <person name="Nolan M."/>
            <person name="Lipzen A."/>
            <person name="Salamov A."/>
            <person name="Henrissat B."/>
            <person name="Wiebenga A."/>
            <person name="De Vries R.P."/>
            <person name="Grigoriev I.V."/>
            <person name="Mortensen U.H."/>
            <person name="Andersen M.R."/>
            <person name="Baker S.E."/>
        </authorList>
    </citation>
    <scope>NUCLEOTIDE SEQUENCE [LARGE SCALE GENOMIC DNA]</scope>
    <source>
        <strain evidence="8 9">IBT 23096</strain>
    </source>
</reference>
<dbReference type="SUPFAM" id="SSF57701">
    <property type="entry name" value="Zn2/Cys6 DNA-binding domain"/>
    <property type="match status" value="1"/>
</dbReference>
<dbReference type="GeneID" id="36561449"/>
<dbReference type="RefSeq" id="XP_024699586.1">
    <property type="nucleotide sequence ID" value="XM_024853751.1"/>
</dbReference>
<dbReference type="Gene3D" id="4.10.240.10">
    <property type="entry name" value="Zn(2)-C6 fungal-type DNA-binding domain"/>
    <property type="match status" value="1"/>
</dbReference>
<sequence>MVAADISRAPNVCANCKARKKRCDKSLPRCRYCADRNLACCYQTSSSSPRRPIADPVFVSSASSSPSTVWRGASVVPTSIPRLPFDSLAPEIEPGLCVQAQRLLETTGLYLDEISVRYFRGIHTFVPIVSRRRFQAHLLSFGVNPQADFALLLLCMGLLTYSADSPHPAPPGGGRVENRMLYVATKSLMAQAQALCQPSTQLVQAGVLLAVYEYANGNPETAFITIGSAARMAYAARLRSVSLLSTAPPRTDWTAEEEEINIWWGIRVCERTFLCELPIVEQPLGSVMPARDDRLPLESSVLDHGNPSAALASSVAIQDLSAPQVGGFGRAAQAAWLLDGVLQGLSLTDADRKRTHLADCDRTLQSLLAIVMQQMQQQGGNYGPFCVATALTIRALFLLHWHLLDQPTYESPGSDSPVNSSHSALDTVTQMVIDICITHEHMSISQIDQLPPSCLYIIRASMKHMQSPTPDPRLYASLKQFEARWGASSAFQT</sequence>
<dbReference type="VEuPathDB" id="FungiDB:P170DRAFT_480047"/>
<dbReference type="Pfam" id="PF00172">
    <property type="entry name" value="Zn_clus"/>
    <property type="match status" value="1"/>
</dbReference>
<feature type="domain" description="Zn(2)-C6 fungal-type" evidence="7">
    <location>
        <begin position="12"/>
        <end position="42"/>
    </location>
</feature>
<evidence type="ECO:0000256" key="4">
    <source>
        <dbReference type="ARBA" id="ARBA00023125"/>
    </source>
</evidence>
<keyword evidence="9" id="KW-1185">Reference proteome</keyword>
<evidence type="ECO:0000313" key="8">
    <source>
        <dbReference type="EMBL" id="PLB44284.1"/>
    </source>
</evidence>
<dbReference type="InterPro" id="IPR050815">
    <property type="entry name" value="TF_fung"/>
</dbReference>
<organism evidence="8 9">
    <name type="scientific">Aspergillus steynii IBT 23096</name>
    <dbReference type="NCBI Taxonomy" id="1392250"/>
    <lineage>
        <taxon>Eukaryota</taxon>
        <taxon>Fungi</taxon>
        <taxon>Dikarya</taxon>
        <taxon>Ascomycota</taxon>
        <taxon>Pezizomycotina</taxon>
        <taxon>Eurotiomycetes</taxon>
        <taxon>Eurotiomycetidae</taxon>
        <taxon>Eurotiales</taxon>
        <taxon>Aspergillaceae</taxon>
        <taxon>Aspergillus</taxon>
        <taxon>Aspergillus subgen. Circumdati</taxon>
    </lineage>
</organism>
<keyword evidence="6" id="KW-0539">Nucleus</keyword>
<proteinExistence type="predicted"/>
<dbReference type="PANTHER" id="PTHR47338">
    <property type="entry name" value="ZN(II)2CYS6 TRANSCRIPTION FACTOR (EUROFUNG)-RELATED"/>
    <property type="match status" value="1"/>
</dbReference>
<dbReference type="GO" id="GO:0006351">
    <property type="term" value="P:DNA-templated transcription"/>
    <property type="evidence" value="ECO:0007669"/>
    <property type="project" value="InterPro"/>
</dbReference>
<dbReference type="GO" id="GO:0000981">
    <property type="term" value="F:DNA-binding transcription factor activity, RNA polymerase II-specific"/>
    <property type="evidence" value="ECO:0007669"/>
    <property type="project" value="InterPro"/>
</dbReference>
<accession>A0A2I2FUI5</accession>
<evidence type="ECO:0000259" key="7">
    <source>
        <dbReference type="PROSITE" id="PS50048"/>
    </source>
</evidence>
<dbReference type="CDD" id="cd12148">
    <property type="entry name" value="fungal_TF_MHR"/>
    <property type="match status" value="1"/>
</dbReference>
<name>A0A2I2FUI5_9EURO</name>
<keyword evidence="3" id="KW-0805">Transcription regulation</keyword>
<comment type="subcellular location">
    <subcellularLocation>
        <location evidence="1">Nucleus</location>
    </subcellularLocation>
</comment>
<dbReference type="SMART" id="SM00066">
    <property type="entry name" value="GAL4"/>
    <property type="match status" value="1"/>
</dbReference>
<dbReference type="InterPro" id="IPR007219">
    <property type="entry name" value="XnlR_reg_dom"/>
</dbReference>
<dbReference type="EMBL" id="MSFO01000009">
    <property type="protein sequence ID" value="PLB44284.1"/>
    <property type="molecule type" value="Genomic_DNA"/>
</dbReference>
<dbReference type="AlphaFoldDB" id="A0A2I2FUI5"/>
<evidence type="ECO:0000256" key="2">
    <source>
        <dbReference type="ARBA" id="ARBA00022723"/>
    </source>
</evidence>
<dbReference type="InterPro" id="IPR036864">
    <property type="entry name" value="Zn2-C6_fun-type_DNA-bd_sf"/>
</dbReference>
<evidence type="ECO:0000256" key="3">
    <source>
        <dbReference type="ARBA" id="ARBA00023015"/>
    </source>
</evidence>
<comment type="caution">
    <text evidence="8">The sequence shown here is derived from an EMBL/GenBank/DDBJ whole genome shotgun (WGS) entry which is preliminary data.</text>
</comment>
<dbReference type="PANTHER" id="PTHR47338:SF20">
    <property type="entry name" value="ZN(II)2CYS6 TRANSCRIPTION FACTOR (EUROFUNG)"/>
    <property type="match status" value="1"/>
</dbReference>
<dbReference type="CDD" id="cd00067">
    <property type="entry name" value="GAL4"/>
    <property type="match status" value="1"/>
</dbReference>
<dbReference type="GO" id="GO:0005634">
    <property type="term" value="C:nucleus"/>
    <property type="evidence" value="ECO:0007669"/>
    <property type="project" value="UniProtKB-SubCell"/>
</dbReference>
<dbReference type="GO" id="GO:0009893">
    <property type="term" value="P:positive regulation of metabolic process"/>
    <property type="evidence" value="ECO:0007669"/>
    <property type="project" value="UniProtKB-ARBA"/>
</dbReference>
<gene>
    <name evidence="8" type="ORF">P170DRAFT_480047</name>
</gene>
<dbReference type="Pfam" id="PF04082">
    <property type="entry name" value="Fungal_trans"/>
    <property type="match status" value="1"/>
</dbReference>
<dbReference type="Proteomes" id="UP000234275">
    <property type="component" value="Unassembled WGS sequence"/>
</dbReference>
<dbReference type="InterPro" id="IPR001138">
    <property type="entry name" value="Zn2Cys6_DnaBD"/>
</dbReference>
<evidence type="ECO:0000256" key="5">
    <source>
        <dbReference type="ARBA" id="ARBA00023163"/>
    </source>
</evidence>
<evidence type="ECO:0000256" key="1">
    <source>
        <dbReference type="ARBA" id="ARBA00004123"/>
    </source>
</evidence>
<protein>
    <recommendedName>
        <fullName evidence="7">Zn(2)-C6 fungal-type domain-containing protein</fullName>
    </recommendedName>
</protein>
<keyword evidence="2" id="KW-0479">Metal-binding</keyword>
<keyword evidence="5" id="KW-0804">Transcription</keyword>
<dbReference type="OrthoDB" id="3862662at2759"/>
<keyword evidence="4" id="KW-0238">DNA-binding</keyword>
<dbReference type="GO" id="GO:0008270">
    <property type="term" value="F:zinc ion binding"/>
    <property type="evidence" value="ECO:0007669"/>
    <property type="project" value="InterPro"/>
</dbReference>
<dbReference type="PROSITE" id="PS50048">
    <property type="entry name" value="ZN2_CY6_FUNGAL_2"/>
    <property type="match status" value="1"/>
</dbReference>
<evidence type="ECO:0000313" key="9">
    <source>
        <dbReference type="Proteomes" id="UP000234275"/>
    </source>
</evidence>